<comment type="similarity">
    <text evidence="1">Belongs to the GSP E family.</text>
</comment>
<protein>
    <submittedName>
        <fullName evidence="4">CpaF family protein</fullName>
    </submittedName>
</protein>
<dbReference type="RefSeq" id="WP_272736029.1">
    <property type="nucleotide sequence ID" value="NZ_CP116942.1"/>
</dbReference>
<evidence type="ECO:0000256" key="1">
    <source>
        <dbReference type="ARBA" id="ARBA00006611"/>
    </source>
</evidence>
<dbReference type="InterPro" id="IPR027417">
    <property type="entry name" value="P-loop_NTPase"/>
</dbReference>
<proteinExistence type="inferred from homology"/>
<evidence type="ECO:0000259" key="3">
    <source>
        <dbReference type="Pfam" id="PF00437"/>
    </source>
</evidence>
<dbReference type="InterPro" id="IPR001482">
    <property type="entry name" value="T2SS/T4SS_dom"/>
</dbReference>
<organism evidence="4 5">
    <name type="scientific">Iamia majanohamensis</name>
    <dbReference type="NCBI Taxonomy" id="467976"/>
    <lineage>
        <taxon>Bacteria</taxon>
        <taxon>Bacillati</taxon>
        <taxon>Actinomycetota</taxon>
        <taxon>Acidimicrobiia</taxon>
        <taxon>Acidimicrobiales</taxon>
        <taxon>Iamiaceae</taxon>
        <taxon>Iamia</taxon>
    </lineage>
</organism>
<evidence type="ECO:0000313" key="4">
    <source>
        <dbReference type="EMBL" id="WCO66506.1"/>
    </source>
</evidence>
<dbReference type="Gene3D" id="3.30.450.380">
    <property type="match status" value="1"/>
</dbReference>
<dbReference type="AlphaFoldDB" id="A0AAE9YEQ0"/>
<dbReference type="PANTHER" id="PTHR30486">
    <property type="entry name" value="TWITCHING MOTILITY PROTEIN PILT"/>
    <property type="match status" value="1"/>
</dbReference>
<dbReference type="Pfam" id="PF00437">
    <property type="entry name" value="T2SSE"/>
    <property type="match status" value="1"/>
</dbReference>
<evidence type="ECO:0000313" key="5">
    <source>
        <dbReference type="Proteomes" id="UP001216390"/>
    </source>
</evidence>
<dbReference type="InterPro" id="IPR050921">
    <property type="entry name" value="T4SS_GSP_E_ATPase"/>
</dbReference>
<accession>A0AAE9YEQ0</accession>
<dbReference type="Proteomes" id="UP001216390">
    <property type="component" value="Chromosome"/>
</dbReference>
<feature type="region of interest" description="Disordered" evidence="2">
    <location>
        <begin position="359"/>
        <end position="384"/>
    </location>
</feature>
<reference evidence="4" key="1">
    <citation type="submission" date="2023-01" db="EMBL/GenBank/DDBJ databases">
        <title>The diversity of Class Acidimicrobiia in South China Sea sediment environments and the proposal of Iamia marina sp. nov., a novel species of the genus Iamia.</title>
        <authorList>
            <person name="He Y."/>
            <person name="Tian X."/>
        </authorList>
    </citation>
    <scope>NUCLEOTIDE SEQUENCE</scope>
    <source>
        <strain evidence="4">DSM 19957</strain>
    </source>
</reference>
<dbReference type="Gene3D" id="3.40.50.300">
    <property type="entry name" value="P-loop containing nucleotide triphosphate hydrolases"/>
    <property type="match status" value="1"/>
</dbReference>
<dbReference type="KEGG" id="ima:PO878_18575"/>
<dbReference type="EMBL" id="CP116942">
    <property type="protein sequence ID" value="WCO66506.1"/>
    <property type="molecule type" value="Genomic_DNA"/>
</dbReference>
<sequence>MAVELGEVVEAVHGRVLAAPSIPAALEPAALADLVRDEAPLLAPAAVGAVVARVRDRATGLGPLEPLLADPAVTEVMVNGPGPVWVERHGRLAPGGVEVDGPTVDRLVARVLAPVGARADRASPLADARLPDGSRVHVVVPPLAVDGACITIRRFGARAVPLDAFAGPEVVALLARAVEERRQVVVSGGAGAGKTTLLNALAGLVPPGERIVTVEDAAELRLPGDHVVRLEARPAGVEGTGAVTIRDLVRAALRMRPDRIVVGEVRGPEALDMLQAMTTGHDGSLSTCHANGPADALRRLETMVLMGADLPLRAVREQVASAVDLVVQVARGVDGHRRVVEVAEVSADPDAPVRVAALADGRHTRSAPSRPPRRAVAHTRGGAT</sequence>
<dbReference type="GO" id="GO:0016887">
    <property type="term" value="F:ATP hydrolysis activity"/>
    <property type="evidence" value="ECO:0007669"/>
    <property type="project" value="InterPro"/>
</dbReference>
<keyword evidence="5" id="KW-1185">Reference proteome</keyword>
<feature type="domain" description="Bacterial type II secretion system protein E" evidence="3">
    <location>
        <begin position="59"/>
        <end position="339"/>
    </location>
</feature>
<dbReference type="PANTHER" id="PTHR30486:SF6">
    <property type="entry name" value="TYPE IV PILUS RETRACTATION ATPASE PILT"/>
    <property type="match status" value="1"/>
</dbReference>
<dbReference type="CDD" id="cd01130">
    <property type="entry name" value="VirB11-like_ATPase"/>
    <property type="match status" value="1"/>
</dbReference>
<dbReference type="SUPFAM" id="SSF52540">
    <property type="entry name" value="P-loop containing nucleoside triphosphate hydrolases"/>
    <property type="match status" value="1"/>
</dbReference>
<gene>
    <name evidence="4" type="ORF">PO878_18575</name>
</gene>
<evidence type="ECO:0000256" key="2">
    <source>
        <dbReference type="SAM" id="MobiDB-lite"/>
    </source>
</evidence>
<name>A0AAE9YEQ0_9ACTN</name>